<dbReference type="PRINTS" id="PR00368">
    <property type="entry name" value="FADPNR"/>
</dbReference>
<evidence type="ECO:0000256" key="3">
    <source>
        <dbReference type="ARBA" id="ARBA00022617"/>
    </source>
</evidence>
<keyword evidence="6" id="KW-0408">Iron</keyword>
<name>A0ABP5AE50_9ACTN</name>
<protein>
    <recommendedName>
        <fullName evidence="9">FAD/NAD(P)-binding domain-containing protein</fullName>
    </recommendedName>
</protein>
<dbReference type="SUPFAM" id="SSF51905">
    <property type="entry name" value="FAD/NAD(P)-binding domain"/>
    <property type="match status" value="2"/>
</dbReference>
<evidence type="ECO:0000256" key="1">
    <source>
        <dbReference type="ARBA" id="ARBA00001929"/>
    </source>
</evidence>
<comment type="caution">
    <text evidence="10">The sequence shown here is derived from an EMBL/GenBank/DDBJ whole genome shotgun (WGS) entry which is preliminary data.</text>
</comment>
<gene>
    <name evidence="10" type="ORF">GCM10009716_20990</name>
</gene>
<evidence type="ECO:0000313" key="10">
    <source>
        <dbReference type="EMBL" id="GAA1910944.1"/>
    </source>
</evidence>
<proteinExistence type="predicted"/>
<organism evidence="10 11">
    <name type="scientific">Streptomyces sodiiphilus</name>
    <dbReference type="NCBI Taxonomy" id="226217"/>
    <lineage>
        <taxon>Bacteria</taxon>
        <taxon>Bacillati</taxon>
        <taxon>Actinomycetota</taxon>
        <taxon>Actinomycetes</taxon>
        <taxon>Kitasatosporales</taxon>
        <taxon>Streptomycetaceae</taxon>
        <taxon>Streptomyces</taxon>
    </lineage>
</organism>
<dbReference type="RefSeq" id="WP_344260767.1">
    <property type="nucleotide sequence ID" value="NZ_BAAAMJ010000018.1"/>
</dbReference>
<evidence type="ECO:0000256" key="4">
    <source>
        <dbReference type="ARBA" id="ARBA00022723"/>
    </source>
</evidence>
<keyword evidence="11" id="KW-1185">Reference proteome</keyword>
<dbReference type="PANTHER" id="PTHR43809:SF1">
    <property type="entry name" value="NITRITE REDUCTASE (NADH) LARGE SUBUNIT"/>
    <property type="match status" value="1"/>
</dbReference>
<keyword evidence="4" id="KW-0479">Metal-binding</keyword>
<evidence type="ECO:0000256" key="6">
    <source>
        <dbReference type="ARBA" id="ARBA00023004"/>
    </source>
</evidence>
<accession>A0ABP5AE50</accession>
<dbReference type="Proteomes" id="UP001501303">
    <property type="component" value="Unassembled WGS sequence"/>
</dbReference>
<feature type="region of interest" description="Disordered" evidence="8">
    <location>
        <begin position="1"/>
        <end position="23"/>
    </location>
</feature>
<evidence type="ECO:0000256" key="7">
    <source>
        <dbReference type="ARBA" id="ARBA00023014"/>
    </source>
</evidence>
<dbReference type="InterPro" id="IPR052034">
    <property type="entry name" value="NasD-like"/>
</dbReference>
<dbReference type="PANTHER" id="PTHR43809">
    <property type="entry name" value="NITRITE REDUCTASE (NADH) LARGE SUBUNIT"/>
    <property type="match status" value="1"/>
</dbReference>
<dbReference type="InterPro" id="IPR036188">
    <property type="entry name" value="FAD/NAD-bd_sf"/>
</dbReference>
<dbReference type="EMBL" id="BAAAMJ010000018">
    <property type="protein sequence ID" value="GAA1910944.1"/>
    <property type="molecule type" value="Genomic_DNA"/>
</dbReference>
<dbReference type="Pfam" id="PF07992">
    <property type="entry name" value="Pyr_redox_2"/>
    <property type="match status" value="1"/>
</dbReference>
<keyword evidence="5" id="KW-0560">Oxidoreductase</keyword>
<evidence type="ECO:0000256" key="8">
    <source>
        <dbReference type="SAM" id="MobiDB-lite"/>
    </source>
</evidence>
<comment type="pathway">
    <text evidence="2">Nitrogen metabolism; nitrate reduction (assimilation).</text>
</comment>
<evidence type="ECO:0000256" key="5">
    <source>
        <dbReference type="ARBA" id="ARBA00023002"/>
    </source>
</evidence>
<dbReference type="InterPro" id="IPR023753">
    <property type="entry name" value="FAD/NAD-binding_dom"/>
</dbReference>
<evidence type="ECO:0000259" key="9">
    <source>
        <dbReference type="Pfam" id="PF07992"/>
    </source>
</evidence>
<keyword evidence="7" id="KW-0411">Iron-sulfur</keyword>
<dbReference type="PRINTS" id="PR00411">
    <property type="entry name" value="PNDRDTASEI"/>
</dbReference>
<reference evidence="11" key="1">
    <citation type="journal article" date="2019" name="Int. J. Syst. Evol. Microbiol.">
        <title>The Global Catalogue of Microorganisms (GCM) 10K type strain sequencing project: providing services to taxonomists for standard genome sequencing and annotation.</title>
        <authorList>
            <consortium name="The Broad Institute Genomics Platform"/>
            <consortium name="The Broad Institute Genome Sequencing Center for Infectious Disease"/>
            <person name="Wu L."/>
            <person name="Ma J."/>
        </authorList>
    </citation>
    <scope>NUCLEOTIDE SEQUENCE [LARGE SCALE GENOMIC DNA]</scope>
    <source>
        <strain evidence="11">JCM 13581</strain>
    </source>
</reference>
<evidence type="ECO:0000256" key="2">
    <source>
        <dbReference type="ARBA" id="ARBA00005096"/>
    </source>
</evidence>
<feature type="compositionally biased region" description="Low complexity" evidence="8">
    <location>
        <begin position="1"/>
        <end position="14"/>
    </location>
</feature>
<comment type="cofactor">
    <cofactor evidence="1">
        <name>siroheme</name>
        <dbReference type="ChEBI" id="CHEBI:60052"/>
    </cofactor>
</comment>
<dbReference type="Gene3D" id="3.50.50.60">
    <property type="entry name" value="FAD/NAD(P)-binding domain"/>
    <property type="match status" value="2"/>
</dbReference>
<sequence>MTTTPTAATGTAPGPDEEGGASSRRRLVVVGHGVAAHRLISELRMHDRAGAWQVLAVGDEPYAAYNRIGLPGHLAGGPPDALALAAQDHDPLVEIRLATPVASVDRATRSVLTADGERLGYDALVLATGAAPFRPPVPGLDLPGCHPFRTLDDARRIRGALRPGVPAVVIGGGLLGLETAWAIHRLGARAAVVETAPRLMPAQLDDTAAAMVADRLRGDGVRLHCAASVRSVEAGRDGGAAAVLLEDGTRLPAELVVYSAGVRPRDELAAPAGLARGERGGFLTDGLCRTEDPLVWAIGDCAALRGRCHGLVAPGYRMAEAVAAQLLGRPAQELAESTAPTRLKVPGVAVASLGDAHARTPGAVELSFTAPGAGGTGERYARLVLDAAARRLLGAVLVGHDDAYMLLSSLVGEELPASADRLLTAA</sequence>
<keyword evidence="3" id="KW-0349">Heme</keyword>
<evidence type="ECO:0000313" key="11">
    <source>
        <dbReference type="Proteomes" id="UP001501303"/>
    </source>
</evidence>
<feature type="domain" description="FAD/NAD(P)-binding" evidence="9">
    <location>
        <begin position="26"/>
        <end position="315"/>
    </location>
</feature>